<dbReference type="InterPro" id="IPR019533">
    <property type="entry name" value="Peptidase_S26"/>
</dbReference>
<comment type="caution">
    <text evidence="11">The sequence shown here is derived from an EMBL/GenBank/DDBJ whole genome shotgun (WGS) entry which is preliminary data.</text>
</comment>
<evidence type="ECO:0000256" key="9">
    <source>
        <dbReference type="SAM" id="MobiDB-lite"/>
    </source>
</evidence>
<keyword evidence="8" id="KW-1133">Transmembrane helix</keyword>
<name>A0A9X3RQR3_9CORY</name>
<protein>
    <recommendedName>
        <fullName evidence="4 8">Signal peptidase I</fullName>
        <ecNumber evidence="4 8">3.4.21.89</ecNumber>
    </recommendedName>
</protein>
<dbReference type="Pfam" id="PF10502">
    <property type="entry name" value="Peptidase_S26"/>
    <property type="match status" value="1"/>
</dbReference>
<dbReference type="EC" id="3.4.21.89" evidence="4 8"/>
<feature type="region of interest" description="Disordered" evidence="9">
    <location>
        <begin position="1"/>
        <end position="43"/>
    </location>
</feature>
<dbReference type="InterPro" id="IPR019756">
    <property type="entry name" value="Pept_S26A_signal_pept_1_Ser-AS"/>
</dbReference>
<dbReference type="InterPro" id="IPR000223">
    <property type="entry name" value="Pept_S26A_signal_pept_1"/>
</dbReference>
<dbReference type="RefSeq" id="WP_034970500.1">
    <property type="nucleotide sequence ID" value="NZ_CP180526.1"/>
</dbReference>
<evidence type="ECO:0000256" key="1">
    <source>
        <dbReference type="ARBA" id="ARBA00000677"/>
    </source>
</evidence>
<dbReference type="GO" id="GO:0009003">
    <property type="term" value="F:signal peptidase activity"/>
    <property type="evidence" value="ECO:0007669"/>
    <property type="project" value="UniProtKB-EC"/>
</dbReference>
<dbReference type="PROSITE" id="PS00761">
    <property type="entry name" value="SPASE_I_3"/>
    <property type="match status" value="1"/>
</dbReference>
<comment type="similarity">
    <text evidence="3 8">Belongs to the peptidase S26 family.</text>
</comment>
<evidence type="ECO:0000256" key="7">
    <source>
        <dbReference type="PIRSR" id="PIRSR600223-1"/>
    </source>
</evidence>
<evidence type="ECO:0000256" key="4">
    <source>
        <dbReference type="ARBA" id="ARBA00013208"/>
    </source>
</evidence>
<dbReference type="PANTHER" id="PTHR43390:SF1">
    <property type="entry name" value="CHLOROPLAST PROCESSING PEPTIDASE"/>
    <property type="match status" value="1"/>
</dbReference>
<keyword evidence="12" id="KW-1185">Reference proteome</keyword>
<dbReference type="PANTHER" id="PTHR43390">
    <property type="entry name" value="SIGNAL PEPTIDASE I"/>
    <property type="match status" value="1"/>
</dbReference>
<dbReference type="SUPFAM" id="SSF51306">
    <property type="entry name" value="LexA/Signal peptidase"/>
    <property type="match status" value="1"/>
</dbReference>
<dbReference type="InterPro" id="IPR019758">
    <property type="entry name" value="Pept_S26A_signal_pept_1_CS"/>
</dbReference>
<dbReference type="Gene3D" id="2.10.109.10">
    <property type="entry name" value="Umud Fragment, subunit A"/>
    <property type="match status" value="1"/>
</dbReference>
<evidence type="ECO:0000259" key="10">
    <source>
        <dbReference type="Pfam" id="PF10502"/>
    </source>
</evidence>
<feature type="domain" description="Peptidase S26" evidence="10">
    <location>
        <begin position="54"/>
        <end position="260"/>
    </location>
</feature>
<evidence type="ECO:0000256" key="5">
    <source>
        <dbReference type="ARBA" id="ARBA00022670"/>
    </source>
</evidence>
<evidence type="ECO:0000256" key="3">
    <source>
        <dbReference type="ARBA" id="ARBA00009370"/>
    </source>
</evidence>
<accession>A0A9X3RQR3</accession>
<feature type="transmembrane region" description="Helical" evidence="8">
    <location>
        <begin position="49"/>
        <end position="71"/>
    </location>
</feature>
<dbReference type="AlphaFoldDB" id="A0A9X3RQR3"/>
<sequence length="277" mass="30322">MTHRQDSNDPNANPDKRPETDYVNGAPQGEAQPEEGASPKKKQKKTYPWWVEMPIIILITMLVLGAFNNFVGRMYLIPSESMEPTLHGCHGCTPDRIFVNKLAYRGDKSPEPGDVIVFVGTESWNEEYVSRRSSNGVMRGLQNLGATIGIIAPDENTLVKRVIATGGQTVQCQEGDPGIMVNGKKVDDSYTMNPPVNPIDPTTGSKECQGDYFGPVTVPENSVWVMGDNRTNSLDSRAHMGDEYQGTIPEENIVGEVESILLPFSRIGGVDSLPIQG</sequence>
<proteinExistence type="inferred from homology"/>
<feature type="active site" evidence="7">
    <location>
        <position position="81"/>
    </location>
</feature>
<evidence type="ECO:0000313" key="12">
    <source>
        <dbReference type="Proteomes" id="UP001146505"/>
    </source>
</evidence>
<organism evidence="11 12">
    <name type="scientific">Corynebacterium macclintockiae</name>
    <dbReference type="NCBI Taxonomy" id="2913501"/>
    <lineage>
        <taxon>Bacteria</taxon>
        <taxon>Bacillati</taxon>
        <taxon>Actinomycetota</taxon>
        <taxon>Actinomycetes</taxon>
        <taxon>Mycobacteriales</taxon>
        <taxon>Corynebacteriaceae</taxon>
        <taxon>Corynebacterium</taxon>
    </lineage>
</organism>
<comment type="catalytic activity">
    <reaction evidence="1 8">
        <text>Cleavage of hydrophobic, N-terminal signal or leader sequences from secreted and periplasmic proteins.</text>
        <dbReference type="EC" id="3.4.21.89"/>
    </reaction>
</comment>
<dbReference type="GO" id="GO:0004252">
    <property type="term" value="F:serine-type endopeptidase activity"/>
    <property type="evidence" value="ECO:0007669"/>
    <property type="project" value="InterPro"/>
</dbReference>
<dbReference type="GO" id="GO:0005886">
    <property type="term" value="C:plasma membrane"/>
    <property type="evidence" value="ECO:0007669"/>
    <property type="project" value="UniProtKB-SubCell"/>
</dbReference>
<evidence type="ECO:0000256" key="2">
    <source>
        <dbReference type="ARBA" id="ARBA00004401"/>
    </source>
</evidence>
<dbReference type="GeneID" id="301812279"/>
<evidence type="ECO:0000256" key="6">
    <source>
        <dbReference type="ARBA" id="ARBA00022801"/>
    </source>
</evidence>
<reference evidence="11" key="1">
    <citation type="submission" date="2022-02" db="EMBL/GenBank/DDBJ databases">
        <title>Corynebacterium sp. from urogenital microbiome.</title>
        <authorList>
            <person name="Cappelli E.A."/>
            <person name="Ribeiro T.G."/>
            <person name="Peixe L."/>
        </authorList>
    </citation>
    <scope>NUCLEOTIDE SEQUENCE</scope>
    <source>
        <strain evidence="11">C9Ua_112</strain>
    </source>
</reference>
<feature type="active site" evidence="7">
    <location>
        <position position="160"/>
    </location>
</feature>
<dbReference type="Proteomes" id="UP001146505">
    <property type="component" value="Unassembled WGS sequence"/>
</dbReference>
<dbReference type="PRINTS" id="PR00727">
    <property type="entry name" value="LEADERPTASE"/>
</dbReference>
<dbReference type="NCBIfam" id="TIGR02227">
    <property type="entry name" value="sigpep_I_bact"/>
    <property type="match status" value="1"/>
</dbReference>
<keyword evidence="6 8" id="KW-0378">Hydrolase</keyword>
<keyword evidence="8" id="KW-0812">Transmembrane</keyword>
<dbReference type="CDD" id="cd06530">
    <property type="entry name" value="S26_SPase_I"/>
    <property type="match status" value="1"/>
</dbReference>
<dbReference type="PROSITE" id="PS00501">
    <property type="entry name" value="SPASE_I_1"/>
    <property type="match status" value="1"/>
</dbReference>
<dbReference type="GO" id="GO:0006465">
    <property type="term" value="P:signal peptide processing"/>
    <property type="evidence" value="ECO:0007669"/>
    <property type="project" value="InterPro"/>
</dbReference>
<evidence type="ECO:0000313" key="11">
    <source>
        <dbReference type="EMBL" id="MCZ9304296.1"/>
    </source>
</evidence>
<keyword evidence="8" id="KW-0472">Membrane</keyword>
<gene>
    <name evidence="11" type="primary">lepB</name>
    <name evidence="11" type="ORF">L8U58_01900</name>
</gene>
<keyword evidence="5 8" id="KW-0645">Protease</keyword>
<evidence type="ECO:0000256" key="8">
    <source>
        <dbReference type="RuleBase" id="RU362042"/>
    </source>
</evidence>
<comment type="subcellular location">
    <subcellularLocation>
        <location evidence="2">Cell membrane</location>
        <topology evidence="2">Single-pass type II membrane protein</topology>
    </subcellularLocation>
    <subcellularLocation>
        <location evidence="8">Membrane</location>
        <topology evidence="8">Single-pass type II membrane protein</topology>
    </subcellularLocation>
</comment>
<dbReference type="InterPro" id="IPR036286">
    <property type="entry name" value="LexA/Signal_pep-like_sf"/>
</dbReference>
<dbReference type="EMBL" id="JAKMUV010000002">
    <property type="protein sequence ID" value="MCZ9304296.1"/>
    <property type="molecule type" value="Genomic_DNA"/>
</dbReference>